<dbReference type="Proteomes" id="UP000807769">
    <property type="component" value="Unassembled WGS sequence"/>
</dbReference>
<dbReference type="AlphaFoldDB" id="A0A9P7E703"/>
<evidence type="ECO:0000313" key="1">
    <source>
        <dbReference type="EMBL" id="KAG1813133.1"/>
    </source>
</evidence>
<protein>
    <recommendedName>
        <fullName evidence="3">HTH CENPB-type domain-containing protein</fullName>
    </recommendedName>
</protein>
<reference evidence="1" key="1">
    <citation type="journal article" date="2020" name="New Phytol.">
        <title>Comparative genomics reveals dynamic genome evolution in host specialist ectomycorrhizal fungi.</title>
        <authorList>
            <person name="Lofgren L.A."/>
            <person name="Nguyen N.H."/>
            <person name="Vilgalys R."/>
            <person name="Ruytinx J."/>
            <person name="Liao H.L."/>
            <person name="Branco S."/>
            <person name="Kuo A."/>
            <person name="LaButti K."/>
            <person name="Lipzen A."/>
            <person name="Andreopoulos W."/>
            <person name="Pangilinan J."/>
            <person name="Riley R."/>
            <person name="Hundley H."/>
            <person name="Na H."/>
            <person name="Barry K."/>
            <person name="Grigoriev I.V."/>
            <person name="Stajich J.E."/>
            <person name="Kennedy P.G."/>
        </authorList>
    </citation>
    <scope>NUCLEOTIDE SEQUENCE</scope>
    <source>
        <strain evidence="1">MN1</strain>
    </source>
</reference>
<comment type="caution">
    <text evidence="1">The sequence shown here is derived from an EMBL/GenBank/DDBJ whole genome shotgun (WGS) entry which is preliminary data.</text>
</comment>
<evidence type="ECO:0008006" key="3">
    <source>
        <dbReference type="Google" id="ProtNLM"/>
    </source>
</evidence>
<gene>
    <name evidence="1" type="ORF">BJ212DRAFT_1482604</name>
</gene>
<proteinExistence type="predicted"/>
<dbReference type="EMBL" id="JABBWG010000024">
    <property type="protein sequence ID" value="KAG1813133.1"/>
    <property type="molecule type" value="Genomic_DNA"/>
</dbReference>
<accession>A0A9P7E703</accession>
<dbReference type="GeneID" id="64634462"/>
<organism evidence="1 2">
    <name type="scientific">Suillus subaureus</name>
    <dbReference type="NCBI Taxonomy" id="48587"/>
    <lineage>
        <taxon>Eukaryota</taxon>
        <taxon>Fungi</taxon>
        <taxon>Dikarya</taxon>
        <taxon>Basidiomycota</taxon>
        <taxon>Agaricomycotina</taxon>
        <taxon>Agaricomycetes</taxon>
        <taxon>Agaricomycetidae</taxon>
        <taxon>Boletales</taxon>
        <taxon>Suillineae</taxon>
        <taxon>Suillaceae</taxon>
        <taxon>Suillus</taxon>
    </lineage>
</organism>
<name>A0A9P7E703_9AGAM</name>
<keyword evidence="2" id="KW-1185">Reference proteome</keyword>
<evidence type="ECO:0000313" key="2">
    <source>
        <dbReference type="Proteomes" id="UP000807769"/>
    </source>
</evidence>
<dbReference type="OrthoDB" id="3265672at2759"/>
<sequence>MAPNCRHTTSQKKAEEDAIREEKTKNLQTAAAEFKVPYHTLRWQAQNLTKPHSKAHKNSQLLTEGQEATICDWAKYLAMMGHPLSKCNLCAKVSELSKKLKAKKKLTGKDKGPSKTWVKDFLTCHSELKLGCPTGIDPKRMQMFNYTTVNHHFKLLDNFLKSENIPWDNVYNMDEKGIQLGGGRKCDNMKYLFSWTAKAQVKAKSDQLKLVTVIECMCVDGTSLKPGFVFSGS</sequence>
<dbReference type="RefSeq" id="XP_041191007.1">
    <property type="nucleotide sequence ID" value="XM_041340446.1"/>
</dbReference>